<dbReference type="GO" id="GO:0008270">
    <property type="term" value="F:zinc ion binding"/>
    <property type="evidence" value="ECO:0007669"/>
    <property type="project" value="UniProtKB-KW"/>
</dbReference>
<dbReference type="InterPro" id="IPR012337">
    <property type="entry name" value="RNaseH-like_sf"/>
</dbReference>
<evidence type="ECO:0000256" key="10">
    <source>
        <dbReference type="PROSITE-ProRule" id="PRU00027"/>
    </source>
</evidence>
<accession>A0AAE0A853</accession>
<dbReference type="InterPro" id="IPR036236">
    <property type="entry name" value="Znf_C2H2_sf"/>
</dbReference>
<dbReference type="InterPro" id="IPR008906">
    <property type="entry name" value="HATC_C_dom"/>
</dbReference>
<keyword evidence="13" id="KW-1185">Reference proteome</keyword>
<dbReference type="GO" id="GO:0005634">
    <property type="term" value="C:nucleus"/>
    <property type="evidence" value="ECO:0007669"/>
    <property type="project" value="UniProtKB-SubCell"/>
</dbReference>
<dbReference type="GO" id="GO:0003677">
    <property type="term" value="F:DNA binding"/>
    <property type="evidence" value="ECO:0007669"/>
    <property type="project" value="UniProtKB-KW"/>
</dbReference>
<evidence type="ECO:0000256" key="9">
    <source>
        <dbReference type="ARBA" id="ARBA00023242"/>
    </source>
</evidence>
<comment type="caution">
    <text evidence="12">The sequence shown here is derived from an EMBL/GenBank/DDBJ whole genome shotgun (WGS) entry which is preliminary data.</text>
</comment>
<comment type="subunit">
    <text evidence="2">Homodimer.</text>
</comment>
<dbReference type="SMART" id="SM00614">
    <property type="entry name" value="ZnF_BED"/>
    <property type="match status" value="1"/>
</dbReference>
<name>A0AAE0A853_9ROSI</name>
<keyword evidence="8" id="KW-0804">Transcription</keyword>
<dbReference type="SUPFAM" id="SSF57667">
    <property type="entry name" value="beta-beta-alpha zinc fingers"/>
    <property type="match status" value="1"/>
</dbReference>
<feature type="domain" description="BED-type" evidence="11">
    <location>
        <begin position="79"/>
        <end position="134"/>
    </location>
</feature>
<dbReference type="PANTHER" id="PTHR46481:SF7">
    <property type="entry name" value="ZINC FINGER BED DOMAIN-CONTAINING PROTEIN RICESLEEPER 2-LIKE"/>
    <property type="match status" value="1"/>
</dbReference>
<dbReference type="Pfam" id="PF14372">
    <property type="entry name" value="hAT-like_RNase-H"/>
    <property type="match status" value="1"/>
</dbReference>
<dbReference type="InterPro" id="IPR052035">
    <property type="entry name" value="ZnF_BED_domain_contain"/>
</dbReference>
<dbReference type="InterPro" id="IPR025525">
    <property type="entry name" value="hAT-like_transposase_RNase-H"/>
</dbReference>
<evidence type="ECO:0000259" key="11">
    <source>
        <dbReference type="PROSITE" id="PS50808"/>
    </source>
</evidence>
<keyword evidence="4 10" id="KW-0863">Zinc-finger</keyword>
<evidence type="ECO:0000256" key="2">
    <source>
        <dbReference type="ARBA" id="ARBA00011738"/>
    </source>
</evidence>
<dbReference type="AlphaFoldDB" id="A0AAE0A853"/>
<organism evidence="12 13">
    <name type="scientific">Dipteronia sinensis</name>
    <dbReference type="NCBI Taxonomy" id="43782"/>
    <lineage>
        <taxon>Eukaryota</taxon>
        <taxon>Viridiplantae</taxon>
        <taxon>Streptophyta</taxon>
        <taxon>Embryophyta</taxon>
        <taxon>Tracheophyta</taxon>
        <taxon>Spermatophyta</taxon>
        <taxon>Magnoliopsida</taxon>
        <taxon>eudicotyledons</taxon>
        <taxon>Gunneridae</taxon>
        <taxon>Pentapetalae</taxon>
        <taxon>rosids</taxon>
        <taxon>malvids</taxon>
        <taxon>Sapindales</taxon>
        <taxon>Sapindaceae</taxon>
        <taxon>Hippocastanoideae</taxon>
        <taxon>Acereae</taxon>
        <taxon>Dipteronia</taxon>
    </lineage>
</organism>
<keyword evidence="6" id="KW-0805">Transcription regulation</keyword>
<evidence type="ECO:0000256" key="7">
    <source>
        <dbReference type="ARBA" id="ARBA00023125"/>
    </source>
</evidence>
<dbReference type="Proteomes" id="UP001281410">
    <property type="component" value="Unassembled WGS sequence"/>
</dbReference>
<dbReference type="InterPro" id="IPR003656">
    <property type="entry name" value="Znf_BED"/>
</dbReference>
<protein>
    <recommendedName>
        <fullName evidence="11">BED-type domain-containing protein</fullName>
    </recommendedName>
</protein>
<keyword evidence="3" id="KW-0479">Metal-binding</keyword>
<keyword evidence="9" id="KW-0539">Nucleus</keyword>
<dbReference type="PANTHER" id="PTHR46481">
    <property type="entry name" value="ZINC FINGER BED DOMAIN-CONTAINING PROTEIN 4"/>
    <property type="match status" value="1"/>
</dbReference>
<evidence type="ECO:0000256" key="5">
    <source>
        <dbReference type="ARBA" id="ARBA00022833"/>
    </source>
</evidence>
<evidence type="ECO:0000256" key="8">
    <source>
        <dbReference type="ARBA" id="ARBA00023163"/>
    </source>
</evidence>
<keyword evidence="5" id="KW-0862">Zinc</keyword>
<reference evidence="12" key="1">
    <citation type="journal article" date="2023" name="Plant J.">
        <title>Genome sequences and population genomics provide insights into the demographic history, inbreeding, and mutation load of two 'living fossil' tree species of Dipteronia.</title>
        <authorList>
            <person name="Feng Y."/>
            <person name="Comes H.P."/>
            <person name="Chen J."/>
            <person name="Zhu S."/>
            <person name="Lu R."/>
            <person name="Zhang X."/>
            <person name="Li P."/>
            <person name="Qiu J."/>
            <person name="Olsen K.M."/>
            <person name="Qiu Y."/>
        </authorList>
    </citation>
    <scope>NUCLEOTIDE SEQUENCE</scope>
    <source>
        <strain evidence="12">NBL</strain>
    </source>
</reference>
<evidence type="ECO:0000256" key="3">
    <source>
        <dbReference type="ARBA" id="ARBA00022723"/>
    </source>
</evidence>
<keyword evidence="7" id="KW-0238">DNA-binding</keyword>
<proteinExistence type="predicted"/>
<evidence type="ECO:0000256" key="1">
    <source>
        <dbReference type="ARBA" id="ARBA00004123"/>
    </source>
</evidence>
<dbReference type="GO" id="GO:0046983">
    <property type="term" value="F:protein dimerization activity"/>
    <property type="evidence" value="ECO:0007669"/>
    <property type="project" value="InterPro"/>
</dbReference>
<sequence length="657" mass="76000">MSSSIQPLSPGLDGTIYEMHSLFPDLDEKIFEIPPLSPDLDVEIHPHQSQEISQIGEQNVDKEMVGLDLVKSSHIKQRKARSDVWNKFEKYKDEDGKDLAKCNLCEKVFDGSSKKGTTHLRNHYRSCQNKRNGGGCKPNEVGNFRNPIAINEKSVRDDDQPLNRLDKIRMIIQQGVTSPNSIEAADIIDAYNEEKEKLSQYLKKLSSGVCLIVDEDGFEGFMCLTVCFIDDDWKLKNKMIAFKRIKEGQNAVKCLKSVLLEWGIDNNISSMVKWDSNDRYDNVRENWFSSQGSLLFNSKLLCFDSLQDISDSYLALLYEAKCSLHDCVRKIFNYITETPSKNETFRIAIDTANSLSKEVTDVVIPTKLEFKNMSIVSLLENALGLKRAFFELENMDHYFKSINLTQVEWDQTSAFYECYEDFSDKYFLVAKFDCRTANMHFPVLCSLYTKSLLLVKKLKNGFYLNEDKCLKFTEAMDNHWRESNLVLAAAAVLDPRFKMDIVKHWYRKIYGDEWESQLTKFMNYFTGVYNEYAKGTNNFKSCNSGTEETNSSITYEMLDPSGKLSKCSCDPNNVRSLNFELHLYLKEVKFPLIESFYILKWWQGNIRYFPTLARMAGDFLSVQISPSSEYYGIPCFHEYIDSDMVKEAFLCTKDWFE</sequence>
<dbReference type="EMBL" id="JANJYJ010000006">
    <property type="protein sequence ID" value="KAK3205832.1"/>
    <property type="molecule type" value="Genomic_DNA"/>
</dbReference>
<evidence type="ECO:0000313" key="13">
    <source>
        <dbReference type="Proteomes" id="UP001281410"/>
    </source>
</evidence>
<dbReference type="PROSITE" id="PS50808">
    <property type="entry name" value="ZF_BED"/>
    <property type="match status" value="1"/>
</dbReference>
<evidence type="ECO:0000256" key="4">
    <source>
        <dbReference type="ARBA" id="ARBA00022771"/>
    </source>
</evidence>
<comment type="subcellular location">
    <subcellularLocation>
        <location evidence="1">Nucleus</location>
    </subcellularLocation>
</comment>
<dbReference type="Pfam" id="PF05699">
    <property type="entry name" value="Dimer_Tnp_hAT"/>
    <property type="match status" value="1"/>
</dbReference>
<evidence type="ECO:0000313" key="12">
    <source>
        <dbReference type="EMBL" id="KAK3205832.1"/>
    </source>
</evidence>
<gene>
    <name evidence="12" type="ORF">Dsin_019878</name>
</gene>
<evidence type="ECO:0000256" key="6">
    <source>
        <dbReference type="ARBA" id="ARBA00023015"/>
    </source>
</evidence>
<dbReference type="SUPFAM" id="SSF53098">
    <property type="entry name" value="Ribonuclease H-like"/>
    <property type="match status" value="1"/>
</dbReference>